<sequence>MLYYVIANMIVEIVLFRPAEGPNRDYTNFTMYISDKGIPQVNERLIIMLVFGFTHGVAYGLLHLFQQRDWISFPAVQLSTVAHVRSNLVRIGKKSTLFAGVVTSVFWIGYNIFWSSVAVRVVMKFIATDVLYHSSRHGPRWWSFGLAFRLFWNTLITTALLECVHAICDQFLSKTMDVTNTSVDPNACLISGLNVEGSNASPESILTYHAFQELHQLVGYSPPRRADIFNDVICVPSTWKQISTKCLQTMNKGASRIESLNPKAPGSAPASESVNGLTKKKLAPGKGGAVEMDIFNKTKPVRQSTSFVQEALNGVTDLLDNLKGASTEELLVQKRLAEEAAAGKTVDPTLRPVLTGPRKRPEVLAFSWLAKTIGDFISNWPWLQKQFSSSGPRPSPAVLCVMDDCQLVIWSFQSLARMVDASFREDKMGVVQKDIPAILESMVGLLTSLEKFVGSAQFQTAISSSEGAHALVGARSVAMIQALKTSIYQIVRTFKNHLGDFAIAPGTVERLRQFVELDD</sequence>
<evidence type="ECO:0000256" key="14">
    <source>
        <dbReference type="SAM" id="Phobius"/>
    </source>
</evidence>
<gene>
    <name evidence="16" type="primary">TMEM48_2</name>
    <name evidence="15" type="synonym">TMEM48_1</name>
    <name evidence="15" type="ORF">BG006_008234</name>
    <name evidence="16" type="ORF">BG006_008253</name>
</gene>
<reference evidence="16" key="1">
    <citation type="journal article" date="2020" name="Fungal Divers.">
        <title>Resolving the Mortierellaceae phylogeny through synthesis of multi-gene phylogenetics and phylogenomics.</title>
        <authorList>
            <person name="Vandepol N."/>
            <person name="Liber J."/>
            <person name="Desiro A."/>
            <person name="Na H."/>
            <person name="Kennedy M."/>
            <person name="Barry K."/>
            <person name="Grigoriev I.V."/>
            <person name="Miller A.N."/>
            <person name="O'Donnell K."/>
            <person name="Stajich J.E."/>
            <person name="Bonito G."/>
        </authorList>
    </citation>
    <scope>NUCLEOTIDE SEQUENCE</scope>
    <source>
        <strain evidence="16">NVP1</strain>
    </source>
</reference>
<keyword evidence="17" id="KW-1185">Reference proteome</keyword>
<evidence type="ECO:0000256" key="3">
    <source>
        <dbReference type="ARBA" id="ARBA00005760"/>
    </source>
</evidence>
<keyword evidence="7" id="KW-0653">Protein transport</keyword>
<dbReference type="EMBL" id="JAAAUY010000055">
    <property type="protein sequence ID" value="KAF9336553.1"/>
    <property type="molecule type" value="Genomic_DNA"/>
</dbReference>
<dbReference type="EMBL" id="JAAAUY010000055">
    <property type="protein sequence ID" value="KAF9336570.1"/>
    <property type="molecule type" value="Genomic_DNA"/>
</dbReference>
<evidence type="ECO:0000256" key="6">
    <source>
        <dbReference type="ARBA" id="ARBA00022816"/>
    </source>
</evidence>
<name>A0A9P5SVU8_9FUNG</name>
<accession>A0A9P5SVU8</accession>
<feature type="region of interest" description="Disordered" evidence="13">
    <location>
        <begin position="257"/>
        <end position="284"/>
    </location>
</feature>
<keyword evidence="11 14" id="KW-0472">Membrane</keyword>
<protein>
    <submittedName>
        <fullName evidence="16">Nucleoporin NDC1</fullName>
    </submittedName>
</protein>
<dbReference type="InterPro" id="IPR019049">
    <property type="entry name" value="Nucleoporin_prot_Ndc1/Nup"/>
</dbReference>
<evidence type="ECO:0000256" key="11">
    <source>
        <dbReference type="ARBA" id="ARBA00023136"/>
    </source>
</evidence>
<dbReference type="PANTHER" id="PTHR13269:SF6">
    <property type="entry name" value="NUCLEOPORIN NDC1"/>
    <property type="match status" value="1"/>
</dbReference>
<organism evidence="16 17">
    <name type="scientific">Podila minutissima</name>
    <dbReference type="NCBI Taxonomy" id="64525"/>
    <lineage>
        <taxon>Eukaryota</taxon>
        <taxon>Fungi</taxon>
        <taxon>Fungi incertae sedis</taxon>
        <taxon>Mucoromycota</taxon>
        <taxon>Mortierellomycotina</taxon>
        <taxon>Mortierellomycetes</taxon>
        <taxon>Mortierellales</taxon>
        <taxon>Mortierellaceae</taxon>
        <taxon>Podila</taxon>
    </lineage>
</organism>
<comment type="subcellular location">
    <subcellularLocation>
        <location evidence="1">Nucleus membrane</location>
        <topology evidence="1">Multi-pass membrane protein</topology>
    </subcellularLocation>
    <subcellularLocation>
        <location evidence="2">Nucleus</location>
        <location evidence="2">Nuclear pore complex</location>
    </subcellularLocation>
</comment>
<evidence type="ECO:0000256" key="4">
    <source>
        <dbReference type="ARBA" id="ARBA00022448"/>
    </source>
</evidence>
<evidence type="ECO:0000313" key="16">
    <source>
        <dbReference type="EMBL" id="KAF9336570.1"/>
    </source>
</evidence>
<dbReference type="GO" id="GO:0030674">
    <property type="term" value="F:protein-macromolecule adaptor activity"/>
    <property type="evidence" value="ECO:0007669"/>
    <property type="project" value="TreeGrafter"/>
</dbReference>
<dbReference type="AlphaFoldDB" id="A0A9P5SVU8"/>
<proteinExistence type="inferred from homology"/>
<evidence type="ECO:0000256" key="1">
    <source>
        <dbReference type="ARBA" id="ARBA00004232"/>
    </source>
</evidence>
<evidence type="ECO:0000256" key="13">
    <source>
        <dbReference type="SAM" id="MobiDB-lite"/>
    </source>
</evidence>
<dbReference type="Proteomes" id="UP000696485">
    <property type="component" value="Unassembled WGS sequence"/>
</dbReference>
<evidence type="ECO:0000256" key="5">
    <source>
        <dbReference type="ARBA" id="ARBA00022692"/>
    </source>
</evidence>
<dbReference type="GO" id="GO:0031965">
    <property type="term" value="C:nuclear membrane"/>
    <property type="evidence" value="ECO:0007669"/>
    <property type="project" value="UniProtKB-SubCell"/>
</dbReference>
<evidence type="ECO:0000256" key="10">
    <source>
        <dbReference type="ARBA" id="ARBA00023132"/>
    </source>
</evidence>
<evidence type="ECO:0000256" key="8">
    <source>
        <dbReference type="ARBA" id="ARBA00022989"/>
    </source>
</evidence>
<keyword evidence="10" id="KW-0906">Nuclear pore complex</keyword>
<keyword evidence="8 14" id="KW-1133">Transmembrane helix</keyword>
<comment type="caution">
    <text evidence="16">The sequence shown here is derived from an EMBL/GenBank/DDBJ whole genome shotgun (WGS) entry which is preliminary data.</text>
</comment>
<keyword evidence="9" id="KW-0811">Translocation</keyword>
<keyword evidence="5 14" id="KW-0812">Transmembrane</keyword>
<dbReference type="GO" id="GO:0006999">
    <property type="term" value="P:nuclear pore organization"/>
    <property type="evidence" value="ECO:0007669"/>
    <property type="project" value="TreeGrafter"/>
</dbReference>
<dbReference type="Pfam" id="PF09531">
    <property type="entry name" value="Ndc1_Nup"/>
    <property type="match status" value="1"/>
</dbReference>
<evidence type="ECO:0000256" key="12">
    <source>
        <dbReference type="ARBA" id="ARBA00023242"/>
    </source>
</evidence>
<feature type="transmembrane region" description="Helical" evidence="14">
    <location>
        <begin position="45"/>
        <end position="65"/>
    </location>
</feature>
<dbReference type="GO" id="GO:0005816">
    <property type="term" value="C:spindle pole body"/>
    <property type="evidence" value="ECO:0007669"/>
    <property type="project" value="TreeGrafter"/>
</dbReference>
<dbReference type="GO" id="GO:0051028">
    <property type="term" value="P:mRNA transport"/>
    <property type="evidence" value="ECO:0007669"/>
    <property type="project" value="UniProtKB-KW"/>
</dbReference>
<dbReference type="GO" id="GO:0070762">
    <property type="term" value="C:nuclear pore transmembrane ring"/>
    <property type="evidence" value="ECO:0007669"/>
    <property type="project" value="TreeGrafter"/>
</dbReference>
<dbReference type="PANTHER" id="PTHR13269">
    <property type="entry name" value="NUCLEOPORIN NDC1"/>
    <property type="match status" value="1"/>
</dbReference>
<comment type="similarity">
    <text evidence="3">Belongs to the NDC1 family.</text>
</comment>
<keyword evidence="6" id="KW-0509">mRNA transport</keyword>
<evidence type="ECO:0000313" key="17">
    <source>
        <dbReference type="Proteomes" id="UP000696485"/>
    </source>
</evidence>
<evidence type="ECO:0000256" key="9">
    <source>
        <dbReference type="ARBA" id="ARBA00023010"/>
    </source>
</evidence>
<keyword evidence="4" id="KW-0813">Transport</keyword>
<evidence type="ECO:0000256" key="7">
    <source>
        <dbReference type="ARBA" id="ARBA00022927"/>
    </source>
</evidence>
<dbReference type="GO" id="GO:0015031">
    <property type="term" value="P:protein transport"/>
    <property type="evidence" value="ECO:0007669"/>
    <property type="project" value="UniProtKB-KW"/>
</dbReference>
<evidence type="ECO:0000256" key="2">
    <source>
        <dbReference type="ARBA" id="ARBA00004567"/>
    </source>
</evidence>
<feature type="transmembrane region" description="Helical" evidence="14">
    <location>
        <begin position="97"/>
        <end position="121"/>
    </location>
</feature>
<keyword evidence="12" id="KW-0539">Nucleus</keyword>
<evidence type="ECO:0000313" key="15">
    <source>
        <dbReference type="EMBL" id="KAF9336553.1"/>
    </source>
</evidence>